<organism evidence="2 3">
    <name type="scientific">Thalassiosira oceanica</name>
    <name type="common">Marine diatom</name>
    <dbReference type="NCBI Taxonomy" id="159749"/>
    <lineage>
        <taxon>Eukaryota</taxon>
        <taxon>Sar</taxon>
        <taxon>Stramenopiles</taxon>
        <taxon>Ochrophyta</taxon>
        <taxon>Bacillariophyta</taxon>
        <taxon>Coscinodiscophyceae</taxon>
        <taxon>Thalassiosirophycidae</taxon>
        <taxon>Thalassiosirales</taxon>
        <taxon>Thalassiosiraceae</taxon>
        <taxon>Thalassiosira</taxon>
    </lineage>
</organism>
<dbReference type="AlphaFoldDB" id="K0QYS8"/>
<name>K0QYS8_THAOC</name>
<gene>
    <name evidence="2" type="ORF">THAOC_37456</name>
</gene>
<protein>
    <submittedName>
        <fullName evidence="2">Uncharacterized protein</fullName>
    </submittedName>
</protein>
<keyword evidence="3" id="KW-1185">Reference proteome</keyword>
<feature type="compositionally biased region" description="Basic and acidic residues" evidence="1">
    <location>
        <begin position="1"/>
        <end position="13"/>
    </location>
</feature>
<dbReference type="Proteomes" id="UP000266841">
    <property type="component" value="Unassembled WGS sequence"/>
</dbReference>
<feature type="region of interest" description="Disordered" evidence="1">
    <location>
        <begin position="1"/>
        <end position="92"/>
    </location>
</feature>
<evidence type="ECO:0000313" key="3">
    <source>
        <dbReference type="Proteomes" id="UP000266841"/>
    </source>
</evidence>
<comment type="caution">
    <text evidence="2">The sequence shown here is derived from an EMBL/GenBank/DDBJ whole genome shotgun (WGS) entry which is preliminary data.</text>
</comment>
<evidence type="ECO:0000256" key="1">
    <source>
        <dbReference type="SAM" id="MobiDB-lite"/>
    </source>
</evidence>
<proteinExistence type="predicted"/>
<evidence type="ECO:0000313" key="2">
    <source>
        <dbReference type="EMBL" id="EJK44040.1"/>
    </source>
</evidence>
<feature type="compositionally biased region" description="Basic and acidic residues" evidence="1">
    <location>
        <begin position="68"/>
        <end position="92"/>
    </location>
</feature>
<reference evidence="2 3" key="1">
    <citation type="journal article" date="2012" name="Genome Biol.">
        <title>Genome and low-iron response of an oceanic diatom adapted to chronic iron limitation.</title>
        <authorList>
            <person name="Lommer M."/>
            <person name="Specht M."/>
            <person name="Roy A.S."/>
            <person name="Kraemer L."/>
            <person name="Andreson R."/>
            <person name="Gutowska M.A."/>
            <person name="Wolf J."/>
            <person name="Bergner S.V."/>
            <person name="Schilhabel M.B."/>
            <person name="Klostermeier U.C."/>
            <person name="Beiko R.G."/>
            <person name="Rosenstiel P."/>
            <person name="Hippler M."/>
            <person name="Laroche J."/>
        </authorList>
    </citation>
    <scope>NUCLEOTIDE SEQUENCE [LARGE SCALE GENOMIC DNA]</scope>
    <source>
        <strain evidence="2 3">CCMP1005</strain>
    </source>
</reference>
<accession>K0QYS8</accession>
<dbReference type="EMBL" id="AGNL01050252">
    <property type="protein sequence ID" value="EJK44040.1"/>
    <property type="molecule type" value="Genomic_DNA"/>
</dbReference>
<feature type="non-terminal residue" evidence="2">
    <location>
        <position position="92"/>
    </location>
</feature>
<sequence length="92" mass="9934">MHAQDGKPPDRRAPSQGQTTDTDRPESGSGYQKLVTMADEITIHLSLTSSPSTPRVAISVPPAATAADLRKLEDDPRQGGRERGLRDEARGR</sequence>